<dbReference type="EMBL" id="BK032740">
    <property type="protein sequence ID" value="DAF57853.1"/>
    <property type="molecule type" value="Genomic_DNA"/>
</dbReference>
<sequence length="287" mass="29452">MIGRVNTGGGSGGTLTVTAPANVAVTVSKDGKTKTKNSGTSGVVVFKGLASGTWTVTITGDGKTAQKNVVVTTDYSTVIAFFAATINITYPAGSTCTCSDGTTTLSAPDTSGTWACIVPNAGTWTVTSTSGKETDSKAVTITTDGQSTSVELSYALFLFKPNAPSDIIAGEWEMPGNSTVTAEAELVVKSVNYYNNNRLISARTKGQIDLTEYSTLQATCKASGGSNTKLEVYSGSSVVASAAIGTNLTTVTVDISALSGLHSIGFGGRHTAYLTITYTATEIKLLK</sequence>
<evidence type="ECO:0000313" key="1">
    <source>
        <dbReference type="EMBL" id="DAF57853.1"/>
    </source>
</evidence>
<organism evidence="1">
    <name type="scientific">Siphoviridae sp. ctg8V11</name>
    <dbReference type="NCBI Taxonomy" id="2827910"/>
    <lineage>
        <taxon>Viruses</taxon>
        <taxon>Duplodnaviria</taxon>
        <taxon>Heunggongvirae</taxon>
        <taxon>Uroviricota</taxon>
        <taxon>Caudoviricetes</taxon>
    </lineage>
</organism>
<name>A0A8S5T3E1_9CAUD</name>
<reference evidence="1" key="1">
    <citation type="journal article" date="2021" name="Proc. Natl. Acad. Sci. U.S.A.">
        <title>A Catalog of Tens of Thousands of Viruses from Human Metagenomes Reveals Hidden Associations with Chronic Diseases.</title>
        <authorList>
            <person name="Tisza M.J."/>
            <person name="Buck C.B."/>
        </authorList>
    </citation>
    <scope>NUCLEOTIDE SEQUENCE</scope>
    <source>
        <strain evidence="1">Ctg8V11</strain>
    </source>
</reference>
<proteinExistence type="predicted"/>
<accession>A0A8S5T3E1</accession>
<protein>
    <submittedName>
        <fullName evidence="1">Uncharacterized protein</fullName>
    </submittedName>
</protein>